<dbReference type="AlphaFoldDB" id="F4R740"/>
<gene>
    <name evidence="2" type="ORF">MELLADRAFT_70846</name>
</gene>
<feature type="region of interest" description="Disordered" evidence="1">
    <location>
        <begin position="35"/>
        <end position="73"/>
    </location>
</feature>
<proteinExistence type="predicted"/>
<dbReference type="HOGENOM" id="CLU_2705319_0_0_1"/>
<dbReference type="KEGG" id="mlr:MELLADRAFT_70846"/>
<feature type="compositionally biased region" description="Polar residues" evidence="1">
    <location>
        <begin position="53"/>
        <end position="62"/>
    </location>
</feature>
<organism evidence="3">
    <name type="scientific">Melampsora larici-populina (strain 98AG31 / pathotype 3-4-7)</name>
    <name type="common">Poplar leaf rust fungus</name>
    <dbReference type="NCBI Taxonomy" id="747676"/>
    <lineage>
        <taxon>Eukaryota</taxon>
        <taxon>Fungi</taxon>
        <taxon>Dikarya</taxon>
        <taxon>Basidiomycota</taxon>
        <taxon>Pucciniomycotina</taxon>
        <taxon>Pucciniomycetes</taxon>
        <taxon>Pucciniales</taxon>
        <taxon>Melampsoraceae</taxon>
        <taxon>Melampsora</taxon>
    </lineage>
</organism>
<evidence type="ECO:0000313" key="3">
    <source>
        <dbReference type="Proteomes" id="UP000001072"/>
    </source>
</evidence>
<dbReference type="Proteomes" id="UP000001072">
    <property type="component" value="Unassembled WGS sequence"/>
</dbReference>
<dbReference type="EMBL" id="GL883092">
    <property type="protein sequence ID" value="EGG11516.1"/>
    <property type="molecule type" value="Genomic_DNA"/>
</dbReference>
<dbReference type="GeneID" id="18931655"/>
<protein>
    <submittedName>
        <fullName evidence="2">Uncharacterized protein</fullName>
    </submittedName>
</protein>
<keyword evidence="3" id="KW-1185">Reference proteome</keyword>
<dbReference type="VEuPathDB" id="FungiDB:MELLADRAFT_70846"/>
<evidence type="ECO:0000256" key="1">
    <source>
        <dbReference type="SAM" id="MobiDB-lite"/>
    </source>
</evidence>
<dbReference type="OrthoDB" id="10356048at2759"/>
<evidence type="ECO:0000313" key="2">
    <source>
        <dbReference type="EMBL" id="EGG11516.1"/>
    </source>
</evidence>
<sequence>MPTITSGGLFSNQARSKKPEFSELIWSGQQLLHQQTTQNQSAESSKELVKRNTAGSVASSECGSDDESRVQST</sequence>
<dbReference type="InParanoid" id="F4R740"/>
<name>F4R740_MELLP</name>
<accession>F4R740</accession>
<reference evidence="3" key="1">
    <citation type="journal article" date="2011" name="Proc. Natl. Acad. Sci. U.S.A.">
        <title>Obligate biotrophy features unraveled by the genomic analysis of rust fungi.</title>
        <authorList>
            <person name="Duplessis S."/>
            <person name="Cuomo C.A."/>
            <person name="Lin Y.-C."/>
            <person name="Aerts A."/>
            <person name="Tisserant E."/>
            <person name="Veneault-Fourrey C."/>
            <person name="Joly D.L."/>
            <person name="Hacquard S."/>
            <person name="Amselem J."/>
            <person name="Cantarel B.L."/>
            <person name="Chiu R."/>
            <person name="Coutinho P.M."/>
            <person name="Feau N."/>
            <person name="Field M."/>
            <person name="Frey P."/>
            <person name="Gelhaye E."/>
            <person name="Goldberg J."/>
            <person name="Grabherr M.G."/>
            <person name="Kodira C.D."/>
            <person name="Kohler A."/>
            <person name="Kuees U."/>
            <person name="Lindquist E.A."/>
            <person name="Lucas S.M."/>
            <person name="Mago R."/>
            <person name="Mauceli E."/>
            <person name="Morin E."/>
            <person name="Murat C."/>
            <person name="Pangilinan J.L."/>
            <person name="Park R."/>
            <person name="Pearson M."/>
            <person name="Quesneville H."/>
            <person name="Rouhier N."/>
            <person name="Sakthikumar S."/>
            <person name="Salamov A.A."/>
            <person name="Schmutz J."/>
            <person name="Selles B."/>
            <person name="Shapiro H."/>
            <person name="Tanguay P."/>
            <person name="Tuskan G.A."/>
            <person name="Henrissat B."/>
            <person name="Van de Peer Y."/>
            <person name="Rouze P."/>
            <person name="Ellis J.G."/>
            <person name="Dodds P.N."/>
            <person name="Schein J.E."/>
            <person name="Zhong S."/>
            <person name="Hamelin R.C."/>
            <person name="Grigoriev I.V."/>
            <person name="Szabo L.J."/>
            <person name="Martin F."/>
        </authorList>
    </citation>
    <scope>NUCLEOTIDE SEQUENCE [LARGE SCALE GENOMIC DNA]</scope>
    <source>
        <strain evidence="3">98AG31 / pathotype 3-4-7</strain>
    </source>
</reference>
<dbReference type="RefSeq" id="XP_007405151.1">
    <property type="nucleotide sequence ID" value="XM_007405089.1"/>
</dbReference>